<comment type="caution">
    <text evidence="1">The sequence shown here is derived from an EMBL/GenBank/DDBJ whole genome shotgun (WGS) entry which is preliminary data.</text>
</comment>
<protein>
    <submittedName>
        <fullName evidence="1">Uncharacterized protein</fullName>
    </submittedName>
</protein>
<gene>
    <name evidence="1" type="ORF">P171DRAFT_443910</name>
</gene>
<dbReference type="AlphaFoldDB" id="A0A9P4PIW0"/>
<evidence type="ECO:0000313" key="2">
    <source>
        <dbReference type="Proteomes" id="UP000799764"/>
    </source>
</evidence>
<organism evidence="1 2">
    <name type="scientific">Karstenula rhodostoma CBS 690.94</name>
    <dbReference type="NCBI Taxonomy" id="1392251"/>
    <lineage>
        <taxon>Eukaryota</taxon>
        <taxon>Fungi</taxon>
        <taxon>Dikarya</taxon>
        <taxon>Ascomycota</taxon>
        <taxon>Pezizomycotina</taxon>
        <taxon>Dothideomycetes</taxon>
        <taxon>Pleosporomycetidae</taxon>
        <taxon>Pleosporales</taxon>
        <taxon>Massarineae</taxon>
        <taxon>Didymosphaeriaceae</taxon>
        <taxon>Karstenula</taxon>
    </lineage>
</organism>
<name>A0A9P4PIW0_9PLEO</name>
<sequence length="173" mass="19267">MSLPPAINSNAYARILIICVKVVRESSALASRPPAIRKSPSVSAVTTLPSSPALRRNKSTQGLCTLATLSLLRLSVWEQACALGPTMISFACSEIGQDSPMYRITPAFCFQNWHEESRVLYSSGDRGTKMEWEEGWDRFPAIRNELLVELNQADSVQRFYGSDLLGYLYNSEE</sequence>
<dbReference type="EMBL" id="MU001500">
    <property type="protein sequence ID" value="KAF2444991.1"/>
    <property type="molecule type" value="Genomic_DNA"/>
</dbReference>
<accession>A0A9P4PIW0</accession>
<evidence type="ECO:0000313" key="1">
    <source>
        <dbReference type="EMBL" id="KAF2444991.1"/>
    </source>
</evidence>
<dbReference type="Proteomes" id="UP000799764">
    <property type="component" value="Unassembled WGS sequence"/>
</dbReference>
<proteinExistence type="predicted"/>
<keyword evidence="2" id="KW-1185">Reference proteome</keyword>
<reference evidence="1" key="1">
    <citation type="journal article" date="2020" name="Stud. Mycol.">
        <title>101 Dothideomycetes genomes: a test case for predicting lifestyles and emergence of pathogens.</title>
        <authorList>
            <person name="Haridas S."/>
            <person name="Albert R."/>
            <person name="Binder M."/>
            <person name="Bloem J."/>
            <person name="Labutti K."/>
            <person name="Salamov A."/>
            <person name="Andreopoulos B."/>
            <person name="Baker S."/>
            <person name="Barry K."/>
            <person name="Bills G."/>
            <person name="Bluhm B."/>
            <person name="Cannon C."/>
            <person name="Castanera R."/>
            <person name="Culley D."/>
            <person name="Daum C."/>
            <person name="Ezra D."/>
            <person name="Gonzalez J."/>
            <person name="Henrissat B."/>
            <person name="Kuo A."/>
            <person name="Liang C."/>
            <person name="Lipzen A."/>
            <person name="Lutzoni F."/>
            <person name="Magnuson J."/>
            <person name="Mondo S."/>
            <person name="Nolan M."/>
            <person name="Ohm R."/>
            <person name="Pangilinan J."/>
            <person name="Park H.-J."/>
            <person name="Ramirez L."/>
            <person name="Alfaro M."/>
            <person name="Sun H."/>
            <person name="Tritt A."/>
            <person name="Yoshinaga Y."/>
            <person name="Zwiers L.-H."/>
            <person name="Turgeon B."/>
            <person name="Goodwin S."/>
            <person name="Spatafora J."/>
            <person name="Crous P."/>
            <person name="Grigoriev I."/>
        </authorList>
    </citation>
    <scope>NUCLEOTIDE SEQUENCE</scope>
    <source>
        <strain evidence="1">CBS 690.94</strain>
    </source>
</reference>